<proteinExistence type="predicted"/>
<keyword evidence="2" id="KW-1185">Reference proteome</keyword>
<dbReference type="KEGG" id="smon:AWR27_13445"/>
<organism evidence="1 2">
    <name type="scientific">Spirosoma montaniterrae</name>
    <dbReference type="NCBI Taxonomy" id="1178516"/>
    <lineage>
        <taxon>Bacteria</taxon>
        <taxon>Pseudomonadati</taxon>
        <taxon>Bacteroidota</taxon>
        <taxon>Cytophagia</taxon>
        <taxon>Cytophagales</taxon>
        <taxon>Cytophagaceae</taxon>
        <taxon>Spirosoma</taxon>
    </lineage>
</organism>
<accession>A0A1P9WXZ9</accession>
<dbReference type="STRING" id="1178516.AWR27_13445"/>
<gene>
    <name evidence="1" type="ORF">AWR27_13445</name>
</gene>
<sequence>MFDSFDIVFGDAFTLEELNRLKIIDGEIERLFYGEYRVVYLEGDGGFVIGYTGMKMLRVLFTFAFEQNSVIIDEIYIADGKEINDLYCRPNCR</sequence>
<dbReference type="OrthoDB" id="885441at2"/>
<dbReference type="EMBL" id="CP014263">
    <property type="protein sequence ID" value="AQG80233.1"/>
    <property type="molecule type" value="Genomic_DNA"/>
</dbReference>
<protein>
    <submittedName>
        <fullName evidence="1">Uncharacterized protein</fullName>
    </submittedName>
</protein>
<reference evidence="1 2" key="1">
    <citation type="submission" date="2016-01" db="EMBL/GenBank/DDBJ databases">
        <authorList>
            <person name="Oliw E.H."/>
        </authorList>
    </citation>
    <scope>NUCLEOTIDE SEQUENCE [LARGE SCALE GENOMIC DNA]</scope>
    <source>
        <strain evidence="1 2">DY10</strain>
    </source>
</reference>
<dbReference type="Proteomes" id="UP000187941">
    <property type="component" value="Chromosome"/>
</dbReference>
<dbReference type="RefSeq" id="WP_077131658.1">
    <property type="nucleotide sequence ID" value="NZ_CP014263.1"/>
</dbReference>
<name>A0A1P9WXZ9_9BACT</name>
<evidence type="ECO:0000313" key="2">
    <source>
        <dbReference type="Proteomes" id="UP000187941"/>
    </source>
</evidence>
<evidence type="ECO:0000313" key="1">
    <source>
        <dbReference type="EMBL" id="AQG80233.1"/>
    </source>
</evidence>
<dbReference type="AlphaFoldDB" id="A0A1P9WXZ9"/>